<dbReference type="GO" id="GO:0005634">
    <property type="term" value="C:nucleus"/>
    <property type="evidence" value="ECO:0007669"/>
    <property type="project" value="UniProtKB-ARBA"/>
</dbReference>
<dbReference type="GO" id="GO:0003677">
    <property type="term" value="F:DNA binding"/>
    <property type="evidence" value="ECO:0007669"/>
    <property type="project" value="UniProtKB-KW"/>
</dbReference>
<evidence type="ECO:0000313" key="7">
    <source>
        <dbReference type="Proteomes" id="UP000822688"/>
    </source>
</evidence>
<dbReference type="SUPFAM" id="SSF101941">
    <property type="entry name" value="NAC domain"/>
    <property type="match status" value="1"/>
</dbReference>
<dbReference type="AlphaFoldDB" id="A0A8T0I4S5"/>
<dbReference type="PROSITE" id="PS51005">
    <property type="entry name" value="NAC"/>
    <property type="match status" value="1"/>
</dbReference>
<keyword evidence="2" id="KW-0238">DNA-binding</keyword>
<keyword evidence="1" id="KW-0805">Transcription regulation</keyword>
<comment type="caution">
    <text evidence="6">The sequence shown here is derived from an EMBL/GenBank/DDBJ whole genome shotgun (WGS) entry which is preliminary data.</text>
</comment>
<evidence type="ECO:0000259" key="5">
    <source>
        <dbReference type="PROSITE" id="PS51005"/>
    </source>
</evidence>
<dbReference type="PANTHER" id="PTHR31744">
    <property type="entry name" value="PROTEIN CUP-SHAPED COTYLEDON 2-RELATED"/>
    <property type="match status" value="1"/>
</dbReference>
<keyword evidence="3" id="KW-0804">Transcription</keyword>
<dbReference type="PANTHER" id="PTHR31744:SF92">
    <property type="entry name" value="NAC DOMAIN-CONTAINING PROTEIN 87"/>
    <property type="match status" value="1"/>
</dbReference>
<dbReference type="Pfam" id="PF02365">
    <property type="entry name" value="NAM"/>
    <property type="match status" value="1"/>
</dbReference>
<gene>
    <name evidence="6" type="ORF">KC19_5G204600</name>
</gene>
<keyword evidence="4" id="KW-0539">Nucleus</keyword>
<dbReference type="FunFam" id="2.170.150.80:FF:000006">
    <property type="entry name" value="NAC domain-containing protein 100-like"/>
    <property type="match status" value="1"/>
</dbReference>
<proteinExistence type="predicted"/>
<keyword evidence="7" id="KW-1185">Reference proteome</keyword>
<accession>A0A8T0I4S5</accession>
<name>A0A8T0I4S5_CERPU</name>
<protein>
    <recommendedName>
        <fullName evidence="5">NAC domain-containing protein</fullName>
    </recommendedName>
</protein>
<sequence length="437" mass="49009">MASMCNGNKAGMEMPQAQQDCSMELPPGFRFHPTDEELVSYYLTRKISNPRFEVRAIGEVDLNKCEPWDLPEKAKVGEKEWYFFSLRDRKYPTGMRTNRATEKGYWKATGKDRDVMHSGTHTLVGMKKTLVFYRGRAPRGEKTNWIMHEYRLESDSTNHFTGQQPHRSKHDEWVVCRVFQKMAGNKKLFMYADMPYQLTDSHSSLPGHRDSSPNPTVTDDGDCDTCTGNESCYNCQDSFRDGASMMASQGDVTWVQIADSKLNAVGNVPGSVAMATSAMDVSNLMKNSYYPNNVTISGAMGQRGYPANLPQANIVAHPLTPVKSFDHRHGTRGVRATKLEPFYSACEGEDEAQSSQRLNLDYAWPGDNVLYQENFPCESPLTPLQTVTGESAQSSCLSDGAFCTDDQQVRMFSRALRGSFSVLPEMTGPIEELGWAY</sequence>
<evidence type="ECO:0000256" key="1">
    <source>
        <dbReference type="ARBA" id="ARBA00023015"/>
    </source>
</evidence>
<dbReference type="Proteomes" id="UP000822688">
    <property type="component" value="Chromosome 5"/>
</dbReference>
<organism evidence="6 7">
    <name type="scientific">Ceratodon purpureus</name>
    <name type="common">Fire moss</name>
    <name type="synonym">Dicranum purpureum</name>
    <dbReference type="NCBI Taxonomy" id="3225"/>
    <lineage>
        <taxon>Eukaryota</taxon>
        <taxon>Viridiplantae</taxon>
        <taxon>Streptophyta</taxon>
        <taxon>Embryophyta</taxon>
        <taxon>Bryophyta</taxon>
        <taxon>Bryophytina</taxon>
        <taxon>Bryopsida</taxon>
        <taxon>Dicranidae</taxon>
        <taxon>Pseudoditrichales</taxon>
        <taxon>Ditrichaceae</taxon>
        <taxon>Ceratodon</taxon>
    </lineage>
</organism>
<dbReference type="InterPro" id="IPR003441">
    <property type="entry name" value="NAC-dom"/>
</dbReference>
<evidence type="ECO:0000256" key="4">
    <source>
        <dbReference type="ARBA" id="ARBA00023242"/>
    </source>
</evidence>
<dbReference type="InterPro" id="IPR036093">
    <property type="entry name" value="NAC_dom_sf"/>
</dbReference>
<evidence type="ECO:0000256" key="3">
    <source>
        <dbReference type="ARBA" id="ARBA00023163"/>
    </source>
</evidence>
<reference evidence="6" key="1">
    <citation type="submission" date="2020-06" db="EMBL/GenBank/DDBJ databases">
        <title>WGS assembly of Ceratodon purpureus strain R40.</title>
        <authorList>
            <person name="Carey S.B."/>
            <person name="Jenkins J."/>
            <person name="Shu S."/>
            <person name="Lovell J.T."/>
            <person name="Sreedasyam A."/>
            <person name="Maumus F."/>
            <person name="Tiley G.P."/>
            <person name="Fernandez-Pozo N."/>
            <person name="Barry K."/>
            <person name="Chen C."/>
            <person name="Wang M."/>
            <person name="Lipzen A."/>
            <person name="Daum C."/>
            <person name="Saski C.A."/>
            <person name="Payton A.C."/>
            <person name="Mcbreen J.C."/>
            <person name="Conrad R.E."/>
            <person name="Kollar L.M."/>
            <person name="Olsson S."/>
            <person name="Huttunen S."/>
            <person name="Landis J.B."/>
            <person name="Wickett N.J."/>
            <person name="Johnson M.G."/>
            <person name="Rensing S.A."/>
            <person name="Grimwood J."/>
            <person name="Schmutz J."/>
            <person name="Mcdaniel S.F."/>
        </authorList>
    </citation>
    <scope>NUCLEOTIDE SEQUENCE</scope>
    <source>
        <strain evidence="6">R40</strain>
    </source>
</reference>
<dbReference type="EMBL" id="CM026425">
    <property type="protein sequence ID" value="KAG0578096.1"/>
    <property type="molecule type" value="Genomic_DNA"/>
</dbReference>
<dbReference type="Gene3D" id="2.170.150.80">
    <property type="entry name" value="NAC domain"/>
    <property type="match status" value="1"/>
</dbReference>
<evidence type="ECO:0000256" key="2">
    <source>
        <dbReference type="ARBA" id="ARBA00023125"/>
    </source>
</evidence>
<feature type="domain" description="NAC" evidence="5">
    <location>
        <begin position="25"/>
        <end position="181"/>
    </location>
</feature>
<dbReference type="GO" id="GO:0006355">
    <property type="term" value="P:regulation of DNA-templated transcription"/>
    <property type="evidence" value="ECO:0007669"/>
    <property type="project" value="InterPro"/>
</dbReference>
<evidence type="ECO:0000313" key="6">
    <source>
        <dbReference type="EMBL" id="KAG0578096.1"/>
    </source>
</evidence>